<comment type="function">
    <text evidence="12 15">Subunits I and II form the functional core of the enzyme complex. Electrons originating in cytochrome c are transferred via heme a and Cu(A) to the binuclear center formed by heme a3 and Cu(B).</text>
</comment>
<name>A0A2S0WL09_9ACTN</name>
<gene>
    <name evidence="18" type="primary">coxB</name>
    <name evidence="18" type="ORF">C3E78_06950</name>
</gene>
<evidence type="ECO:0000313" key="19">
    <source>
        <dbReference type="Proteomes" id="UP000244384"/>
    </source>
</evidence>
<dbReference type="AlphaFoldDB" id="A0A2S0WL09"/>
<dbReference type="PROSITE" id="PS00078">
    <property type="entry name" value="COX2"/>
    <property type="match status" value="1"/>
</dbReference>
<dbReference type="SUPFAM" id="SSF81464">
    <property type="entry name" value="Cytochrome c oxidase subunit II-like, transmembrane region"/>
    <property type="match status" value="1"/>
</dbReference>
<proteinExistence type="inferred from homology"/>
<dbReference type="InterPro" id="IPR002429">
    <property type="entry name" value="CcO_II-like_C"/>
</dbReference>
<dbReference type="NCBIfam" id="TIGR02866">
    <property type="entry name" value="CoxB"/>
    <property type="match status" value="1"/>
</dbReference>
<reference evidence="19" key="1">
    <citation type="submission" date="2018-01" db="EMBL/GenBank/DDBJ databases">
        <authorList>
            <person name="Li J."/>
        </authorList>
    </citation>
    <scope>NUCLEOTIDE SEQUENCE [LARGE SCALE GENOMIC DNA]</scope>
    <source>
        <strain evidence="19">592</strain>
    </source>
</reference>
<evidence type="ECO:0000256" key="10">
    <source>
        <dbReference type="ARBA" id="ARBA00023008"/>
    </source>
</evidence>
<feature type="compositionally biased region" description="Basic and acidic residues" evidence="16">
    <location>
        <begin position="267"/>
        <end position="276"/>
    </location>
</feature>
<keyword evidence="11 17" id="KW-0472">Membrane</keyword>
<dbReference type="GO" id="GO:0005886">
    <property type="term" value="C:plasma membrane"/>
    <property type="evidence" value="ECO:0007669"/>
    <property type="project" value="UniProtKB-SubCell"/>
</dbReference>
<evidence type="ECO:0000256" key="13">
    <source>
        <dbReference type="ARBA" id="ARBA00047816"/>
    </source>
</evidence>
<dbReference type="KEGG" id="aez:C3E78_06950"/>
<dbReference type="CDD" id="cd13919">
    <property type="entry name" value="CuRO_HCO_II_like_5"/>
    <property type="match status" value="1"/>
</dbReference>
<keyword evidence="5 14" id="KW-0812">Transmembrane</keyword>
<accession>A0A2S0WL09</accession>
<dbReference type="EC" id="7.1.1.9" evidence="15"/>
<evidence type="ECO:0000256" key="11">
    <source>
        <dbReference type="ARBA" id="ARBA00023136"/>
    </source>
</evidence>
<evidence type="ECO:0000256" key="3">
    <source>
        <dbReference type="ARBA" id="ARBA00022448"/>
    </source>
</evidence>
<evidence type="ECO:0000256" key="12">
    <source>
        <dbReference type="ARBA" id="ARBA00024688"/>
    </source>
</evidence>
<dbReference type="GO" id="GO:0005507">
    <property type="term" value="F:copper ion binding"/>
    <property type="evidence" value="ECO:0007669"/>
    <property type="project" value="InterPro"/>
</dbReference>
<comment type="cofactor">
    <cofactor evidence="15">
        <name>Cu cation</name>
        <dbReference type="ChEBI" id="CHEBI:23378"/>
    </cofactor>
    <text evidence="15">Binds a copper A center.</text>
</comment>
<keyword evidence="4 14" id="KW-0679">Respiratory chain</keyword>
<dbReference type="PROSITE" id="PS50857">
    <property type="entry name" value="COX2_CUA"/>
    <property type="match status" value="1"/>
</dbReference>
<evidence type="ECO:0000256" key="7">
    <source>
        <dbReference type="ARBA" id="ARBA00022967"/>
    </source>
</evidence>
<evidence type="ECO:0000256" key="2">
    <source>
        <dbReference type="ARBA" id="ARBA00007866"/>
    </source>
</evidence>
<keyword evidence="3 14" id="KW-0813">Transport</keyword>
<dbReference type="InterPro" id="IPR001505">
    <property type="entry name" value="Copper_CuA"/>
</dbReference>
<protein>
    <recommendedName>
        <fullName evidence="15">Cytochrome c oxidase subunit 2</fullName>
        <ecNumber evidence="15">7.1.1.9</ecNumber>
    </recommendedName>
</protein>
<feature type="region of interest" description="Disordered" evidence="16">
    <location>
        <begin position="246"/>
        <end position="290"/>
    </location>
</feature>
<evidence type="ECO:0000313" key="18">
    <source>
        <dbReference type="EMBL" id="AWB91954.1"/>
    </source>
</evidence>
<dbReference type="InterPro" id="IPR036257">
    <property type="entry name" value="Cyt_c_oxidase_su2_TM_sf"/>
</dbReference>
<keyword evidence="6 15" id="KW-0479">Metal-binding</keyword>
<dbReference type="EMBL" id="CP026952">
    <property type="protein sequence ID" value="AWB91954.1"/>
    <property type="molecule type" value="Genomic_DNA"/>
</dbReference>
<dbReference type="Pfam" id="PF02790">
    <property type="entry name" value="COX2_TM"/>
    <property type="match status" value="1"/>
</dbReference>
<evidence type="ECO:0000256" key="8">
    <source>
        <dbReference type="ARBA" id="ARBA00022982"/>
    </source>
</evidence>
<evidence type="ECO:0000256" key="16">
    <source>
        <dbReference type="SAM" id="MobiDB-lite"/>
    </source>
</evidence>
<sequence>MKWAVLVVAAVVMSGCSPDSNSDLKRLALPKGSSDRTDDIWELWLGAWIAVLVIFLVVFGLIMYSAARYRRRHDDEIPPQIRYNLPIEALYTFAPVIIVAVFFFHTVTSQNRVLERVDNPDHTIEVVGSKWQWAFNYMDEQAAGNENVFDYGTPQDPAELYLPVDESVRFVLKSPDVVHSFWVPEFYFKMDVVPGKINSFDLSPTREGTFTGRCAELCGLYHSRMIFKVHVVSRDKYDQRMAELKADGQVGAPAGSKEANEIAGVEGEDKTGRVDKVQSGAGDYKDGAGD</sequence>
<evidence type="ECO:0000256" key="9">
    <source>
        <dbReference type="ARBA" id="ARBA00022989"/>
    </source>
</evidence>
<dbReference type="GO" id="GO:0042773">
    <property type="term" value="P:ATP synthesis coupled electron transport"/>
    <property type="evidence" value="ECO:0007669"/>
    <property type="project" value="TreeGrafter"/>
</dbReference>
<comment type="similarity">
    <text evidence="2 14">Belongs to the cytochrome c oxidase subunit 2 family.</text>
</comment>
<evidence type="ECO:0000256" key="15">
    <source>
        <dbReference type="RuleBase" id="RU004024"/>
    </source>
</evidence>
<evidence type="ECO:0000256" key="5">
    <source>
        <dbReference type="ARBA" id="ARBA00022692"/>
    </source>
</evidence>
<dbReference type="GO" id="GO:0004129">
    <property type="term" value="F:cytochrome-c oxidase activity"/>
    <property type="evidence" value="ECO:0007669"/>
    <property type="project" value="UniProtKB-EC"/>
</dbReference>
<comment type="subcellular location">
    <subcellularLocation>
        <location evidence="14">Cell membrane</location>
        <topology evidence="14">Multi-pass membrane protein</topology>
    </subcellularLocation>
    <subcellularLocation>
        <location evidence="1">Membrane</location>
        <topology evidence="1">Multi-pass membrane protein</topology>
    </subcellularLocation>
</comment>
<evidence type="ECO:0000256" key="1">
    <source>
        <dbReference type="ARBA" id="ARBA00004141"/>
    </source>
</evidence>
<organism evidence="18 19">
    <name type="scientific">Aeromicrobium chenweiae</name>
    <dbReference type="NCBI Taxonomy" id="2079793"/>
    <lineage>
        <taxon>Bacteria</taxon>
        <taxon>Bacillati</taxon>
        <taxon>Actinomycetota</taxon>
        <taxon>Actinomycetes</taxon>
        <taxon>Propionibacteriales</taxon>
        <taxon>Nocardioidaceae</taxon>
        <taxon>Aeromicrobium</taxon>
    </lineage>
</organism>
<dbReference type="SUPFAM" id="SSF49503">
    <property type="entry name" value="Cupredoxins"/>
    <property type="match status" value="1"/>
</dbReference>
<dbReference type="PRINTS" id="PR01166">
    <property type="entry name" value="CYCOXIDASEII"/>
</dbReference>
<dbReference type="Pfam" id="PF00116">
    <property type="entry name" value="COX2"/>
    <property type="match status" value="1"/>
</dbReference>
<dbReference type="OrthoDB" id="9781261at2"/>
<dbReference type="Proteomes" id="UP000244384">
    <property type="component" value="Chromosome"/>
</dbReference>
<keyword evidence="9 17" id="KW-1133">Transmembrane helix</keyword>
<dbReference type="PANTHER" id="PTHR22888">
    <property type="entry name" value="CYTOCHROME C OXIDASE, SUBUNIT II"/>
    <property type="match status" value="1"/>
</dbReference>
<feature type="transmembrane region" description="Helical" evidence="17">
    <location>
        <begin position="85"/>
        <end position="104"/>
    </location>
</feature>
<dbReference type="InterPro" id="IPR014222">
    <property type="entry name" value="Cyt_c_oxidase_su2"/>
</dbReference>
<dbReference type="InterPro" id="IPR008972">
    <property type="entry name" value="Cupredoxin"/>
</dbReference>
<dbReference type="PROSITE" id="PS51257">
    <property type="entry name" value="PROKAR_LIPOPROTEIN"/>
    <property type="match status" value="1"/>
</dbReference>
<dbReference type="Gene3D" id="2.60.40.420">
    <property type="entry name" value="Cupredoxins - blue copper proteins"/>
    <property type="match status" value="1"/>
</dbReference>
<keyword evidence="7" id="KW-1278">Translocase</keyword>
<dbReference type="InterPro" id="IPR011759">
    <property type="entry name" value="Cyt_c_oxidase_su2_TM_dom"/>
</dbReference>
<accession>A0A5F2EXD8</accession>
<dbReference type="GO" id="GO:0016491">
    <property type="term" value="F:oxidoreductase activity"/>
    <property type="evidence" value="ECO:0007669"/>
    <property type="project" value="InterPro"/>
</dbReference>
<dbReference type="InterPro" id="IPR045187">
    <property type="entry name" value="CcO_II"/>
</dbReference>
<dbReference type="PANTHER" id="PTHR22888:SF9">
    <property type="entry name" value="CYTOCHROME C OXIDASE SUBUNIT 2"/>
    <property type="match status" value="1"/>
</dbReference>
<keyword evidence="19" id="KW-1185">Reference proteome</keyword>
<evidence type="ECO:0000256" key="14">
    <source>
        <dbReference type="RuleBase" id="RU000456"/>
    </source>
</evidence>
<feature type="transmembrane region" description="Helical" evidence="17">
    <location>
        <begin position="42"/>
        <end position="64"/>
    </location>
</feature>
<evidence type="ECO:0000256" key="4">
    <source>
        <dbReference type="ARBA" id="ARBA00022660"/>
    </source>
</evidence>
<keyword evidence="8 14" id="KW-0249">Electron transport</keyword>
<comment type="catalytic activity">
    <reaction evidence="13 15">
        <text>4 Fe(II)-[cytochrome c] + O2 + 8 H(+)(in) = 4 Fe(III)-[cytochrome c] + 2 H2O + 4 H(+)(out)</text>
        <dbReference type="Rhea" id="RHEA:11436"/>
        <dbReference type="Rhea" id="RHEA-COMP:10350"/>
        <dbReference type="Rhea" id="RHEA-COMP:14399"/>
        <dbReference type="ChEBI" id="CHEBI:15377"/>
        <dbReference type="ChEBI" id="CHEBI:15378"/>
        <dbReference type="ChEBI" id="CHEBI:15379"/>
        <dbReference type="ChEBI" id="CHEBI:29033"/>
        <dbReference type="ChEBI" id="CHEBI:29034"/>
        <dbReference type="EC" id="7.1.1.9"/>
    </reaction>
</comment>
<keyword evidence="10 15" id="KW-0186">Copper</keyword>
<evidence type="ECO:0000256" key="17">
    <source>
        <dbReference type="SAM" id="Phobius"/>
    </source>
</evidence>
<evidence type="ECO:0000256" key="6">
    <source>
        <dbReference type="ARBA" id="ARBA00022723"/>
    </source>
</evidence>
<dbReference type="Gene3D" id="1.10.287.90">
    <property type="match status" value="1"/>
</dbReference>